<comment type="caution">
    <text evidence="2">The sequence shown here is derived from an EMBL/GenBank/DDBJ whole genome shotgun (WGS) entry which is preliminary data.</text>
</comment>
<dbReference type="PANTHER" id="PTHR48207:SF3">
    <property type="entry name" value="SUCCINATE--HYDROXYMETHYLGLUTARATE COA-TRANSFERASE"/>
    <property type="match status" value="1"/>
</dbReference>
<keyword evidence="1 2" id="KW-0808">Transferase</keyword>
<dbReference type="AlphaFoldDB" id="A0A932HYU0"/>
<protein>
    <submittedName>
        <fullName evidence="2">CoA transferase</fullName>
    </submittedName>
</protein>
<name>A0A932HYU0_UNCTE</name>
<dbReference type="Gene3D" id="3.40.50.10540">
    <property type="entry name" value="Crotonobetainyl-coa:carnitine coa-transferase, domain 1"/>
    <property type="match status" value="1"/>
</dbReference>
<reference evidence="2" key="1">
    <citation type="submission" date="2020-07" db="EMBL/GenBank/DDBJ databases">
        <title>Huge and variable diversity of episymbiotic CPR bacteria and DPANN archaea in groundwater ecosystems.</title>
        <authorList>
            <person name="He C.Y."/>
            <person name="Keren R."/>
            <person name="Whittaker M."/>
            <person name="Farag I.F."/>
            <person name="Doudna J."/>
            <person name="Cate J.H.D."/>
            <person name="Banfield J.F."/>
        </authorList>
    </citation>
    <scope>NUCLEOTIDE SEQUENCE</scope>
    <source>
        <strain evidence="2">NC_groundwater_763_Ag_S-0.2um_68_21</strain>
    </source>
</reference>
<accession>A0A932HYU0</accession>
<dbReference type="PANTHER" id="PTHR48207">
    <property type="entry name" value="SUCCINATE--HYDROXYMETHYLGLUTARATE COA-TRANSFERASE"/>
    <property type="match status" value="1"/>
</dbReference>
<dbReference type="SUPFAM" id="SSF89796">
    <property type="entry name" value="CoA-transferase family III (CaiB/BaiF)"/>
    <property type="match status" value="1"/>
</dbReference>
<dbReference type="GO" id="GO:0008410">
    <property type="term" value="F:CoA-transferase activity"/>
    <property type="evidence" value="ECO:0007669"/>
    <property type="project" value="TreeGrafter"/>
</dbReference>
<dbReference type="InterPro" id="IPR044855">
    <property type="entry name" value="CoA-Trfase_III_dom3_sf"/>
</dbReference>
<evidence type="ECO:0000313" key="2">
    <source>
        <dbReference type="EMBL" id="MBI3128220.1"/>
    </source>
</evidence>
<dbReference type="InterPro" id="IPR050483">
    <property type="entry name" value="CoA-transferase_III_domain"/>
</dbReference>
<dbReference type="EMBL" id="JACPUR010000025">
    <property type="protein sequence ID" value="MBI3128220.1"/>
    <property type="molecule type" value="Genomic_DNA"/>
</dbReference>
<proteinExistence type="predicted"/>
<dbReference type="Gene3D" id="3.30.1540.10">
    <property type="entry name" value="formyl-coa transferase, domain 3"/>
    <property type="match status" value="1"/>
</dbReference>
<organism evidence="2 3">
    <name type="scientific">Tectimicrobiota bacterium</name>
    <dbReference type="NCBI Taxonomy" id="2528274"/>
    <lineage>
        <taxon>Bacteria</taxon>
        <taxon>Pseudomonadati</taxon>
        <taxon>Nitrospinota/Tectimicrobiota group</taxon>
        <taxon>Candidatus Tectimicrobiota</taxon>
    </lineage>
</organism>
<gene>
    <name evidence="2" type="ORF">HYZ11_11495</name>
</gene>
<evidence type="ECO:0000256" key="1">
    <source>
        <dbReference type="ARBA" id="ARBA00022679"/>
    </source>
</evidence>
<evidence type="ECO:0000313" key="3">
    <source>
        <dbReference type="Proteomes" id="UP000782312"/>
    </source>
</evidence>
<dbReference type="InterPro" id="IPR003673">
    <property type="entry name" value="CoA-Trfase_fam_III"/>
</dbReference>
<dbReference type="InterPro" id="IPR023606">
    <property type="entry name" value="CoA-Trfase_III_dom_1_sf"/>
</dbReference>
<sequence>MGALDGIRVLDLTHYVAGPFCTLLLADQGADVVKLEPPAGDAIRRFPSSFEGESRLFLGLNRGKRGIALDLSREEGKRAARALAARADVLVEGFRPGVAAKLGLGADEMQALNPRLVYASISAYGQTGPLSARRGIDPIVQTFAGIPAEQAGGGPPQLVQGHFLDYFTGALAANAIALALLERARTGKGMRVEASLLASAAALQQGRLVWAADREPRESVRDLLGDRLARIYETADGHIYVYLDVDGFWERALAVLGLEHLGGDARWRTFRGRHAGRGELIPRIQEALRAESSEAWVARFEAAGVPCARVRWPWELLEEEQLRGMGMLKEVRHPDYGALRLIGAAFQAGGPAGGSDLPPPRLGEHTEEVLREAGFAPEEIEAWRISGAIR</sequence>
<dbReference type="Proteomes" id="UP000782312">
    <property type="component" value="Unassembled WGS sequence"/>
</dbReference>
<dbReference type="Pfam" id="PF02515">
    <property type="entry name" value="CoA_transf_3"/>
    <property type="match status" value="1"/>
</dbReference>